<dbReference type="Pfam" id="PF00595">
    <property type="entry name" value="PDZ"/>
    <property type="match status" value="1"/>
</dbReference>
<evidence type="ECO:0000256" key="1">
    <source>
        <dbReference type="SAM" id="Phobius"/>
    </source>
</evidence>
<evidence type="ECO:0000313" key="4">
    <source>
        <dbReference type="Proteomes" id="UP000055024"/>
    </source>
</evidence>
<sequence length="201" mass="22632">MAECCAANQIEDITVVLKREEDQDFGFHILGGKDAPYLPYDNGIYVSKIVSDSVADRVGNLAPGDKILSLYILYFYANEFDFSNVDHEFAVSILRKCDQLELHTAPSERFESSTSDSDVLDHTALSEEHDNDAAAASMKNGSVMEKKFQCLGDESSSDRFYTKIVQRLTNLPARQFLFFGVIPVATVILFTILVRSRKHYR</sequence>
<evidence type="ECO:0000313" key="3">
    <source>
        <dbReference type="EMBL" id="KRZ09673.1"/>
    </source>
</evidence>
<dbReference type="GO" id="GO:0019901">
    <property type="term" value="F:protein kinase binding"/>
    <property type="evidence" value="ECO:0007669"/>
    <property type="project" value="TreeGrafter"/>
</dbReference>
<dbReference type="InterPro" id="IPR001478">
    <property type="entry name" value="PDZ"/>
</dbReference>
<dbReference type="CDD" id="cd00136">
    <property type="entry name" value="PDZ_canonical"/>
    <property type="match status" value="1"/>
</dbReference>
<dbReference type="STRING" id="268475.A0A0V1HGM4"/>
<keyword evidence="1" id="KW-0812">Transmembrane</keyword>
<dbReference type="Proteomes" id="UP000055024">
    <property type="component" value="Unassembled WGS sequence"/>
</dbReference>
<dbReference type="GO" id="GO:0043113">
    <property type="term" value="P:receptor clustering"/>
    <property type="evidence" value="ECO:0007669"/>
    <property type="project" value="TreeGrafter"/>
</dbReference>
<dbReference type="OrthoDB" id="6021951at2759"/>
<organism evidence="3 4">
    <name type="scientific">Trichinella zimbabwensis</name>
    <dbReference type="NCBI Taxonomy" id="268475"/>
    <lineage>
        <taxon>Eukaryota</taxon>
        <taxon>Metazoa</taxon>
        <taxon>Ecdysozoa</taxon>
        <taxon>Nematoda</taxon>
        <taxon>Enoplea</taxon>
        <taxon>Dorylaimia</taxon>
        <taxon>Trichinellida</taxon>
        <taxon>Trichinellidae</taxon>
        <taxon>Trichinella</taxon>
    </lineage>
</organism>
<keyword evidence="4" id="KW-1185">Reference proteome</keyword>
<dbReference type="PANTHER" id="PTHR23119">
    <property type="entry name" value="DISCS LARGE"/>
    <property type="match status" value="1"/>
</dbReference>
<dbReference type="GO" id="GO:0014069">
    <property type="term" value="C:postsynaptic density"/>
    <property type="evidence" value="ECO:0007669"/>
    <property type="project" value="TreeGrafter"/>
</dbReference>
<dbReference type="GO" id="GO:0098609">
    <property type="term" value="P:cell-cell adhesion"/>
    <property type="evidence" value="ECO:0007669"/>
    <property type="project" value="TreeGrafter"/>
</dbReference>
<dbReference type="InterPro" id="IPR050614">
    <property type="entry name" value="Synaptic_Scaffolding_LAP-MAGUK"/>
</dbReference>
<evidence type="ECO:0000259" key="2">
    <source>
        <dbReference type="PROSITE" id="PS50106"/>
    </source>
</evidence>
<keyword evidence="1" id="KW-0472">Membrane</keyword>
<comment type="caution">
    <text evidence="3">The sequence shown here is derived from an EMBL/GenBank/DDBJ whole genome shotgun (WGS) entry which is preliminary data.</text>
</comment>
<dbReference type="GO" id="GO:0016323">
    <property type="term" value="C:basolateral plasma membrane"/>
    <property type="evidence" value="ECO:0007669"/>
    <property type="project" value="TreeGrafter"/>
</dbReference>
<dbReference type="PROSITE" id="PS50106">
    <property type="entry name" value="PDZ"/>
    <property type="match status" value="1"/>
</dbReference>
<protein>
    <submittedName>
        <fullName evidence="3">PDZ domain-containing protein 11</fullName>
    </submittedName>
</protein>
<dbReference type="SMART" id="SM00228">
    <property type="entry name" value="PDZ"/>
    <property type="match status" value="1"/>
</dbReference>
<feature type="transmembrane region" description="Helical" evidence="1">
    <location>
        <begin position="176"/>
        <end position="194"/>
    </location>
</feature>
<dbReference type="GO" id="GO:0098968">
    <property type="term" value="P:neurotransmitter receptor transport postsynaptic membrane to endosome"/>
    <property type="evidence" value="ECO:0007669"/>
    <property type="project" value="TreeGrafter"/>
</dbReference>
<dbReference type="Gene3D" id="2.30.42.10">
    <property type="match status" value="1"/>
</dbReference>
<dbReference type="GO" id="GO:0098887">
    <property type="term" value="P:neurotransmitter receptor transport, endosome to postsynaptic membrane"/>
    <property type="evidence" value="ECO:0007669"/>
    <property type="project" value="TreeGrafter"/>
</dbReference>
<reference evidence="3 4" key="1">
    <citation type="submission" date="2015-01" db="EMBL/GenBank/DDBJ databases">
        <title>Evolution of Trichinella species and genotypes.</title>
        <authorList>
            <person name="Korhonen P.K."/>
            <person name="Edoardo P."/>
            <person name="Giuseppe L.R."/>
            <person name="Gasser R.B."/>
        </authorList>
    </citation>
    <scope>NUCLEOTIDE SEQUENCE [LARGE SCALE GENOMIC DNA]</scope>
    <source>
        <strain evidence="3">ISS1029</strain>
    </source>
</reference>
<dbReference type="GO" id="GO:0045211">
    <property type="term" value="C:postsynaptic membrane"/>
    <property type="evidence" value="ECO:0007669"/>
    <property type="project" value="TreeGrafter"/>
</dbReference>
<dbReference type="InterPro" id="IPR036034">
    <property type="entry name" value="PDZ_sf"/>
</dbReference>
<dbReference type="EMBL" id="JYDP01000069">
    <property type="protein sequence ID" value="KRZ09673.1"/>
    <property type="molecule type" value="Genomic_DNA"/>
</dbReference>
<proteinExistence type="predicted"/>
<accession>A0A0V1HGM4</accession>
<feature type="domain" description="PDZ" evidence="2">
    <location>
        <begin position="14"/>
        <end position="96"/>
    </location>
</feature>
<dbReference type="AlphaFoldDB" id="A0A0V1HGM4"/>
<gene>
    <name evidence="3" type="primary">pdzd11</name>
    <name evidence="3" type="ORF">T11_14872</name>
</gene>
<dbReference type="SUPFAM" id="SSF50156">
    <property type="entry name" value="PDZ domain-like"/>
    <property type="match status" value="1"/>
</dbReference>
<dbReference type="GO" id="GO:0005912">
    <property type="term" value="C:adherens junction"/>
    <property type="evidence" value="ECO:0007669"/>
    <property type="project" value="TreeGrafter"/>
</dbReference>
<keyword evidence="1" id="KW-1133">Transmembrane helix</keyword>
<dbReference type="PANTHER" id="PTHR23119:SF50">
    <property type="entry name" value="PDZ DOMAIN-CONTAINING PROTEIN"/>
    <property type="match status" value="1"/>
</dbReference>
<name>A0A0V1HGM4_9BILA</name>
<dbReference type="GO" id="GO:0045197">
    <property type="term" value="P:establishment or maintenance of epithelial cell apical/basal polarity"/>
    <property type="evidence" value="ECO:0007669"/>
    <property type="project" value="TreeGrafter"/>
</dbReference>